<feature type="domain" description="Carbohydrate kinase PfkB" evidence="6">
    <location>
        <begin position="22"/>
        <end position="281"/>
    </location>
</feature>
<dbReference type="GO" id="GO:0005524">
    <property type="term" value="F:ATP binding"/>
    <property type="evidence" value="ECO:0007669"/>
    <property type="project" value="UniProtKB-KW"/>
</dbReference>
<evidence type="ECO:0000256" key="4">
    <source>
        <dbReference type="ARBA" id="ARBA00022777"/>
    </source>
</evidence>
<keyword evidence="5" id="KW-0067">ATP-binding</keyword>
<sequence>MTEATGIWIFGEVLFDTFPDGTAVLGGAPFNVAWNLTAFQTAPRIITAVGNDAPGQIIQKRMHGWRMNCEHLAVAPEYPTGKVTIRLIDGEPSYTIEENQAYDNIPLDCIPNRTDGFLYFGSLALRTAHNRDVLTELKKRHQGKIFIDINLRPPFWDKDSLLALIQDAHWLKLNEVELALITGGKGADTESQARKLKTDYSLEGLVVTCGSRGAFALGPDDNAAIQVRPEQVQEVQDTVGAGDAFASVLLLGLVRSWPLQDTLKRAQKFASGVVGIQGAVSTDSKFYQQHLQSW</sequence>
<keyword evidence="2 7" id="KW-0808">Transferase</keyword>
<evidence type="ECO:0000256" key="1">
    <source>
        <dbReference type="ARBA" id="ARBA00010688"/>
    </source>
</evidence>
<gene>
    <name evidence="7" type="ORF">H206_01798</name>
</gene>
<name>A0A444J1S9_9BACT</name>
<comment type="caution">
    <text evidence="7">The sequence shown here is derived from an EMBL/GenBank/DDBJ whole genome shotgun (WGS) entry which is preliminary data.</text>
</comment>
<proteinExistence type="inferred from homology"/>
<keyword evidence="8" id="KW-1185">Reference proteome</keyword>
<dbReference type="EC" id="2.7.1.4" evidence="7"/>
<reference evidence="7 8" key="1">
    <citation type="submission" date="2017-01" db="EMBL/GenBank/DDBJ databases">
        <title>The cable genome- insights into the physiology and evolution of filamentous bacteria capable of sulfide oxidation via long distance electron transfer.</title>
        <authorList>
            <person name="Schreiber L."/>
            <person name="Bjerg J.T."/>
            <person name="Boggild A."/>
            <person name="Van De Vossenberg J."/>
            <person name="Meysman F."/>
            <person name="Nielsen L.P."/>
            <person name="Schramm A."/>
            <person name="Kjeldsen K.U."/>
        </authorList>
    </citation>
    <scope>NUCLEOTIDE SEQUENCE [LARGE SCALE GENOMIC DNA]</scope>
    <source>
        <strain evidence="7">MCF</strain>
    </source>
</reference>
<dbReference type="AlphaFoldDB" id="A0A444J1S9"/>
<dbReference type="PANTHER" id="PTHR43085">
    <property type="entry name" value="HEXOKINASE FAMILY MEMBER"/>
    <property type="match status" value="1"/>
</dbReference>
<protein>
    <submittedName>
        <fullName evidence="7">Fructokinase</fullName>
        <ecNumber evidence="7">2.7.1.4</ecNumber>
    </submittedName>
</protein>
<evidence type="ECO:0000256" key="2">
    <source>
        <dbReference type="ARBA" id="ARBA00022679"/>
    </source>
</evidence>
<keyword evidence="3" id="KW-0547">Nucleotide-binding</keyword>
<dbReference type="InterPro" id="IPR050306">
    <property type="entry name" value="PfkB_Carbo_kinase"/>
</dbReference>
<comment type="similarity">
    <text evidence="1">Belongs to the carbohydrate kinase PfkB family.</text>
</comment>
<dbReference type="EMBL" id="MTKO01000052">
    <property type="protein sequence ID" value="RWX46795.1"/>
    <property type="molecule type" value="Genomic_DNA"/>
</dbReference>
<evidence type="ECO:0000259" key="6">
    <source>
        <dbReference type="Pfam" id="PF00294"/>
    </source>
</evidence>
<dbReference type="PANTHER" id="PTHR43085:SF1">
    <property type="entry name" value="PSEUDOURIDINE KINASE-RELATED"/>
    <property type="match status" value="1"/>
</dbReference>
<dbReference type="GO" id="GO:0008865">
    <property type="term" value="F:fructokinase activity"/>
    <property type="evidence" value="ECO:0007669"/>
    <property type="project" value="UniProtKB-EC"/>
</dbReference>
<accession>A0A444J1S9</accession>
<keyword evidence="4 7" id="KW-0418">Kinase</keyword>
<evidence type="ECO:0000313" key="7">
    <source>
        <dbReference type="EMBL" id="RWX46795.1"/>
    </source>
</evidence>
<dbReference type="SUPFAM" id="SSF53613">
    <property type="entry name" value="Ribokinase-like"/>
    <property type="match status" value="1"/>
</dbReference>
<dbReference type="Gene3D" id="3.40.1190.20">
    <property type="match status" value="1"/>
</dbReference>
<dbReference type="InterPro" id="IPR029056">
    <property type="entry name" value="Ribokinase-like"/>
</dbReference>
<evidence type="ECO:0000313" key="8">
    <source>
        <dbReference type="Proteomes" id="UP000287853"/>
    </source>
</evidence>
<dbReference type="Pfam" id="PF00294">
    <property type="entry name" value="PfkB"/>
    <property type="match status" value="1"/>
</dbReference>
<dbReference type="InterPro" id="IPR011611">
    <property type="entry name" value="PfkB_dom"/>
</dbReference>
<dbReference type="Proteomes" id="UP000287853">
    <property type="component" value="Unassembled WGS sequence"/>
</dbReference>
<evidence type="ECO:0000256" key="3">
    <source>
        <dbReference type="ARBA" id="ARBA00022741"/>
    </source>
</evidence>
<organism evidence="7 8">
    <name type="scientific">Candidatus Electrothrix aarhusensis</name>
    <dbReference type="NCBI Taxonomy" id="1859131"/>
    <lineage>
        <taxon>Bacteria</taxon>
        <taxon>Pseudomonadati</taxon>
        <taxon>Thermodesulfobacteriota</taxon>
        <taxon>Desulfobulbia</taxon>
        <taxon>Desulfobulbales</taxon>
        <taxon>Desulfobulbaceae</taxon>
        <taxon>Candidatus Electrothrix</taxon>
    </lineage>
</organism>
<evidence type="ECO:0000256" key="5">
    <source>
        <dbReference type="ARBA" id="ARBA00022840"/>
    </source>
</evidence>